<reference evidence="2 3" key="1">
    <citation type="submission" date="2011-10" db="EMBL/GenBank/DDBJ databases">
        <title>The Improved High-Quality Draft genome of Leptonema illini DSM 21528.</title>
        <authorList>
            <consortium name="US DOE Joint Genome Institute (JGI-PGF)"/>
            <person name="Lucas S."/>
            <person name="Copeland A."/>
            <person name="Lapidus A."/>
            <person name="Glavina del Rio T."/>
            <person name="Dalin E."/>
            <person name="Tice H."/>
            <person name="Bruce D."/>
            <person name="Goodwin L."/>
            <person name="Pitluck S."/>
            <person name="Peters L."/>
            <person name="Mikhailova N."/>
            <person name="Held B."/>
            <person name="Kyrpides N."/>
            <person name="Mavromatis K."/>
            <person name="Ivanova N."/>
            <person name="Markowitz V."/>
            <person name="Cheng J.-F."/>
            <person name="Hugenholtz P."/>
            <person name="Woyke T."/>
            <person name="Wu D."/>
            <person name="Gronow S."/>
            <person name="Wellnitz S."/>
            <person name="Brambilla E.-M."/>
            <person name="Klenk H.-P."/>
            <person name="Eisen J.A."/>
        </authorList>
    </citation>
    <scope>NUCLEOTIDE SEQUENCE [LARGE SCALE GENOMIC DNA]</scope>
    <source>
        <strain evidence="2 3">DSM 21528</strain>
    </source>
</reference>
<evidence type="ECO:0000313" key="3">
    <source>
        <dbReference type="Proteomes" id="UP000005737"/>
    </source>
</evidence>
<dbReference type="Proteomes" id="UP000005737">
    <property type="component" value="Unassembled WGS sequence"/>
</dbReference>
<dbReference type="EMBL" id="JH597773">
    <property type="protein sequence ID" value="EHQ05555.1"/>
    <property type="molecule type" value="Genomic_DNA"/>
</dbReference>
<evidence type="ECO:0000259" key="1">
    <source>
        <dbReference type="Pfam" id="PF13304"/>
    </source>
</evidence>
<dbReference type="GO" id="GO:0016887">
    <property type="term" value="F:ATP hydrolysis activity"/>
    <property type="evidence" value="ECO:0007669"/>
    <property type="project" value="InterPro"/>
</dbReference>
<name>H2CEG9_9LEPT</name>
<dbReference type="SUPFAM" id="SSF52540">
    <property type="entry name" value="P-loop containing nucleoside triphosphate hydrolases"/>
    <property type="match status" value="1"/>
</dbReference>
<gene>
    <name evidence="2" type="ORF">Lepil_0854</name>
</gene>
<dbReference type="Pfam" id="PF13304">
    <property type="entry name" value="AAA_21"/>
    <property type="match status" value="1"/>
</dbReference>
<dbReference type="Gene3D" id="3.40.50.300">
    <property type="entry name" value="P-loop containing nucleotide triphosphate hydrolases"/>
    <property type="match status" value="1"/>
</dbReference>
<protein>
    <recommendedName>
        <fullName evidence="1">ATPase AAA-type core domain-containing protein</fullName>
    </recommendedName>
</protein>
<dbReference type="PANTHER" id="PTHR40396:SF1">
    <property type="entry name" value="ATPASE AAA-TYPE CORE DOMAIN-CONTAINING PROTEIN"/>
    <property type="match status" value="1"/>
</dbReference>
<sequence>MMKKFIVKNFGPIKRAEIEFGDLTLLVGPQASGKSSLLQLLKLAIDRDYIRKVLEQYTFVWNKDPTYNLDYYFGEGMNALWNEKTDVQIDSTKFVLSKMAPVKNDQYKNAVEKLFYIPAQRILSVEDGRPKFFSEFDTTVPFVLRYFSDSLRQLIQGFSAEEDMIFPVSRRLKDPLRQSFSKSIFHNATIKLDARSGQKRFRLRMKNMDIPFMTWSAGQKEFMPLLLGFYWLCPPTKAKRDRLEYVVIEEPEMGLHPSAIQSVMLQIVDLIDRGYKVIVSTHSPILLDFAWFFQQMKNEKRAVDSYAALFQVPSAHLKPYASFFNNGTVNSYFFKEGSSGIEVKDISSLADYDDPDIREWGNVSSFASRAVELVAERKANG</sequence>
<dbReference type="STRING" id="183.GCA_002009735_00969"/>
<dbReference type="PANTHER" id="PTHR40396">
    <property type="entry name" value="ATPASE-LIKE PROTEIN"/>
    <property type="match status" value="1"/>
</dbReference>
<dbReference type="InterPro" id="IPR027417">
    <property type="entry name" value="P-loop_NTPase"/>
</dbReference>
<accession>H2CEG9</accession>
<organism evidence="2 3">
    <name type="scientific">Leptonema illini DSM 21528</name>
    <dbReference type="NCBI Taxonomy" id="929563"/>
    <lineage>
        <taxon>Bacteria</taxon>
        <taxon>Pseudomonadati</taxon>
        <taxon>Spirochaetota</taxon>
        <taxon>Spirochaetia</taxon>
        <taxon>Leptospirales</taxon>
        <taxon>Leptospiraceae</taxon>
        <taxon>Leptonema</taxon>
    </lineage>
</organism>
<dbReference type="GO" id="GO:0005524">
    <property type="term" value="F:ATP binding"/>
    <property type="evidence" value="ECO:0007669"/>
    <property type="project" value="InterPro"/>
</dbReference>
<keyword evidence="3" id="KW-1185">Reference proteome</keyword>
<dbReference type="InterPro" id="IPR003959">
    <property type="entry name" value="ATPase_AAA_core"/>
</dbReference>
<evidence type="ECO:0000313" key="2">
    <source>
        <dbReference type="EMBL" id="EHQ05555.1"/>
    </source>
</evidence>
<proteinExistence type="predicted"/>
<dbReference type="AlphaFoldDB" id="H2CEG9"/>
<feature type="domain" description="ATPase AAA-type core" evidence="1">
    <location>
        <begin position="23"/>
        <end position="288"/>
    </location>
</feature>
<dbReference type="HOGENOM" id="CLU_727426_0_0_12"/>